<evidence type="ECO:0000259" key="10">
    <source>
        <dbReference type="PROSITE" id="PS51379"/>
    </source>
</evidence>
<evidence type="ECO:0000256" key="2">
    <source>
        <dbReference type="ARBA" id="ARBA00003584"/>
    </source>
</evidence>
<evidence type="ECO:0000256" key="5">
    <source>
        <dbReference type="ARBA" id="ARBA00022723"/>
    </source>
</evidence>
<keyword evidence="3" id="KW-0813">Transport</keyword>
<dbReference type="CDD" id="cd16371">
    <property type="entry name" value="DMSOR_beta_like"/>
    <property type="match status" value="1"/>
</dbReference>
<dbReference type="PROSITE" id="PS51379">
    <property type="entry name" value="4FE4S_FER_2"/>
    <property type="match status" value="2"/>
</dbReference>
<dbReference type="InterPro" id="IPR017900">
    <property type="entry name" value="4Fe4S_Fe_S_CS"/>
</dbReference>
<accession>A0ABN8KSW0</accession>
<comment type="caution">
    <text evidence="11">The sequence shown here is derived from an EMBL/GenBank/DDBJ whole genome shotgun (WGS) entry which is preliminary data.</text>
</comment>
<evidence type="ECO:0000313" key="11">
    <source>
        <dbReference type="EMBL" id="CAH2716819.1"/>
    </source>
</evidence>
<proteinExistence type="predicted"/>
<dbReference type="RefSeq" id="WP_248737055.1">
    <property type="nucleotide sequence ID" value="NZ_CALBWS010000033.1"/>
</dbReference>
<dbReference type="Proteomes" id="UP000838308">
    <property type="component" value="Unassembled WGS sequence"/>
</dbReference>
<dbReference type="InterPro" id="IPR050954">
    <property type="entry name" value="ET_IronSulfur_Cluster-Binding"/>
</dbReference>
<protein>
    <submittedName>
        <fullName evidence="11">Anaerobic dimethyl sulfoxide reductase chain B</fullName>
    </submittedName>
</protein>
<dbReference type="InterPro" id="IPR017896">
    <property type="entry name" value="4Fe4S_Fe-S-bd"/>
</dbReference>
<keyword evidence="9" id="KW-0411">Iron-sulfur</keyword>
<dbReference type="Pfam" id="PF13247">
    <property type="entry name" value="Fer4_11"/>
    <property type="match status" value="1"/>
</dbReference>
<evidence type="ECO:0000256" key="1">
    <source>
        <dbReference type="ARBA" id="ARBA00001966"/>
    </source>
</evidence>
<feature type="domain" description="4Fe-4S ferredoxin-type" evidence="10">
    <location>
        <begin position="82"/>
        <end position="111"/>
    </location>
</feature>
<comment type="cofactor">
    <cofactor evidence="1">
        <name>[4Fe-4S] cluster</name>
        <dbReference type="ChEBI" id="CHEBI:49883"/>
    </cofactor>
</comment>
<dbReference type="PANTHER" id="PTHR43177:SF5">
    <property type="entry name" value="ANAEROBIC DIMETHYL SULFOXIDE REDUCTASE CHAIN B-RELATED"/>
    <property type="match status" value="1"/>
</dbReference>
<dbReference type="PANTHER" id="PTHR43177">
    <property type="entry name" value="PROTEIN NRFC"/>
    <property type="match status" value="1"/>
</dbReference>
<evidence type="ECO:0000256" key="8">
    <source>
        <dbReference type="ARBA" id="ARBA00023004"/>
    </source>
</evidence>
<evidence type="ECO:0000256" key="3">
    <source>
        <dbReference type="ARBA" id="ARBA00022448"/>
    </source>
</evidence>
<evidence type="ECO:0000256" key="6">
    <source>
        <dbReference type="ARBA" id="ARBA00022737"/>
    </source>
</evidence>
<feature type="domain" description="4Fe-4S ferredoxin-type" evidence="10">
    <location>
        <begin position="4"/>
        <end position="34"/>
    </location>
</feature>
<evidence type="ECO:0000313" key="12">
    <source>
        <dbReference type="Proteomes" id="UP000838308"/>
    </source>
</evidence>
<reference evidence="11" key="1">
    <citation type="submission" date="2022-04" db="EMBL/GenBank/DDBJ databases">
        <authorList>
            <person name="Criscuolo A."/>
        </authorList>
    </citation>
    <scope>NUCLEOTIDE SEQUENCE</scope>
    <source>
        <strain evidence="11">CIP111895</strain>
    </source>
</reference>
<comment type="function">
    <text evidence="2">Electron transfer subunit of the terminal reductase during anaerobic growth on various sulfoxide and N-oxide compounds.</text>
</comment>
<dbReference type="InterPro" id="IPR014297">
    <property type="entry name" value="DMSO_DmsB"/>
</dbReference>
<sequence>MPQMGFYVNVAECIGCKTCVIACKDKSDLEVGRNFRRVYDYREGTFPNVSMYHLSISCNHCDEPGCVKGCPTGAAYKRTEDGVVLIDHEKCMGCRYCEWNCPYGAPQYNKELGMMTKCDTCIDLREKGEDPVCVTSCPMRAIEFGEINKLRAKYGKNADIKGLPSSSITKPNLVLTPLSQSK</sequence>
<evidence type="ECO:0000256" key="9">
    <source>
        <dbReference type="ARBA" id="ARBA00023014"/>
    </source>
</evidence>
<evidence type="ECO:0000256" key="7">
    <source>
        <dbReference type="ARBA" id="ARBA00022982"/>
    </source>
</evidence>
<dbReference type="Gene3D" id="3.30.70.20">
    <property type="match status" value="2"/>
</dbReference>
<keyword evidence="4" id="KW-0004">4Fe-4S</keyword>
<name>A0ABN8KSW0_9BACI</name>
<keyword evidence="5" id="KW-0479">Metal-binding</keyword>
<keyword evidence="12" id="KW-1185">Reference proteome</keyword>
<dbReference type="EMBL" id="CALBWS010000033">
    <property type="protein sequence ID" value="CAH2716819.1"/>
    <property type="molecule type" value="Genomic_DNA"/>
</dbReference>
<dbReference type="NCBIfam" id="TIGR02951">
    <property type="entry name" value="DMSO_dmsB"/>
    <property type="match status" value="1"/>
</dbReference>
<gene>
    <name evidence="11" type="primary">dmsB_3</name>
    <name evidence="11" type="ORF">BACCIP111895_04007</name>
</gene>
<keyword evidence="6" id="KW-0677">Repeat</keyword>
<dbReference type="PROSITE" id="PS00198">
    <property type="entry name" value="4FE4S_FER_1"/>
    <property type="match status" value="1"/>
</dbReference>
<keyword evidence="7" id="KW-0249">Electron transport</keyword>
<keyword evidence="8" id="KW-0408">Iron</keyword>
<organism evidence="11 12">
    <name type="scientific">Neobacillus rhizosphaerae</name>
    <dbReference type="NCBI Taxonomy" id="2880965"/>
    <lineage>
        <taxon>Bacteria</taxon>
        <taxon>Bacillati</taxon>
        <taxon>Bacillota</taxon>
        <taxon>Bacilli</taxon>
        <taxon>Bacillales</taxon>
        <taxon>Bacillaceae</taxon>
        <taxon>Neobacillus</taxon>
    </lineage>
</organism>
<dbReference type="Pfam" id="PF12800">
    <property type="entry name" value="Fer4_4"/>
    <property type="match status" value="1"/>
</dbReference>
<dbReference type="SUPFAM" id="SSF54862">
    <property type="entry name" value="4Fe-4S ferredoxins"/>
    <property type="match status" value="1"/>
</dbReference>
<evidence type="ECO:0000256" key="4">
    <source>
        <dbReference type="ARBA" id="ARBA00022485"/>
    </source>
</evidence>